<comment type="caution">
    <text evidence="2">The sequence shown here is derived from an EMBL/GenBank/DDBJ whole genome shotgun (WGS) entry which is preliminary data.</text>
</comment>
<dbReference type="RefSeq" id="WP_257636542.1">
    <property type="nucleotide sequence ID" value="NZ_JANIIC010000150.1"/>
</dbReference>
<evidence type="ECO:0000256" key="1">
    <source>
        <dbReference type="SAM" id="MobiDB-lite"/>
    </source>
</evidence>
<sequence>MRQHTHSEFPDTMERLLPMPSLVPSDVTDVPPEHALLTVDMKEYSKLPEAKMAPARADLDSMLSTVFAQCGIGDATLLGAVKDRGDGAIFVLPARHAARLIDPLLVHLGQALERREQTRLASAPTIRLRASVHVGPLAPPEHRGDAVNDACRLVDSDAARRAMTAAVDHGVLLAAVVSDTVFGRTVAAGRTSALKEHHFHRATARVEGKPGFEQICWLFVPGLVPSVLAPYLAQDSGAVPGGRPSQAAQHSTKATTANESSGAVRQKGEASGKARLIQVGRDYITSQEQS</sequence>
<feature type="compositionally biased region" description="Polar residues" evidence="1">
    <location>
        <begin position="246"/>
        <end position="263"/>
    </location>
</feature>
<accession>A0A9X2M7H4</accession>
<dbReference type="EMBL" id="JANIIC010000150">
    <property type="protein sequence ID" value="MCQ8836511.1"/>
    <property type="molecule type" value="Genomic_DNA"/>
</dbReference>
<dbReference type="AlphaFoldDB" id="A0A9X2M7H4"/>
<dbReference type="Proteomes" id="UP001142400">
    <property type="component" value="Unassembled WGS sequence"/>
</dbReference>
<name>A0A9X2M7H4_STRMQ</name>
<protein>
    <recommendedName>
        <fullName evidence="4">Guanylate cyclase domain-containing protein</fullName>
    </recommendedName>
</protein>
<evidence type="ECO:0008006" key="4">
    <source>
        <dbReference type="Google" id="ProtNLM"/>
    </source>
</evidence>
<evidence type="ECO:0000313" key="3">
    <source>
        <dbReference type="Proteomes" id="UP001142400"/>
    </source>
</evidence>
<feature type="region of interest" description="Disordered" evidence="1">
    <location>
        <begin position="238"/>
        <end position="275"/>
    </location>
</feature>
<keyword evidence="3" id="KW-1185">Reference proteome</keyword>
<gene>
    <name evidence="2" type="ORF">NQU54_47895</name>
</gene>
<evidence type="ECO:0000313" key="2">
    <source>
        <dbReference type="EMBL" id="MCQ8836511.1"/>
    </source>
</evidence>
<organism evidence="2 3">
    <name type="scientific">Streptomyces malaysiensis subsp. samsunensis</name>
    <dbReference type="NCBI Taxonomy" id="459658"/>
    <lineage>
        <taxon>Bacteria</taxon>
        <taxon>Bacillati</taxon>
        <taxon>Actinomycetota</taxon>
        <taxon>Actinomycetes</taxon>
        <taxon>Kitasatosporales</taxon>
        <taxon>Streptomycetaceae</taxon>
        <taxon>Streptomyces</taxon>
        <taxon>Streptomyces violaceusniger group</taxon>
    </lineage>
</organism>
<reference evidence="2" key="1">
    <citation type="submission" date="2022-06" db="EMBL/GenBank/DDBJ databases">
        <title>WGS of actinobacteria.</title>
        <authorList>
            <person name="Thawai C."/>
        </authorList>
    </citation>
    <scope>NUCLEOTIDE SEQUENCE</scope>
    <source>
        <strain evidence="2">DSM 42010</strain>
    </source>
</reference>
<proteinExistence type="predicted"/>